<feature type="compositionally biased region" description="Polar residues" evidence="2">
    <location>
        <begin position="8"/>
        <end position="22"/>
    </location>
</feature>
<dbReference type="Gene3D" id="3.10.10.10">
    <property type="entry name" value="HIV Type 1 Reverse Transcriptase, subunit A, domain 1"/>
    <property type="match status" value="1"/>
</dbReference>
<protein>
    <submittedName>
        <fullName evidence="4">Transposon Ty3-G Gag-Pol polyprotein</fullName>
    </submittedName>
</protein>
<dbReference type="CDD" id="cd01647">
    <property type="entry name" value="RT_LTR"/>
    <property type="match status" value="1"/>
</dbReference>
<evidence type="ECO:0000259" key="3">
    <source>
        <dbReference type="PROSITE" id="PS50158"/>
    </source>
</evidence>
<name>A0A438IXI2_VITVI</name>
<gene>
    <name evidence="4" type="primary">TY3B-G_116</name>
    <name evidence="4" type="ORF">CK203_031247</name>
</gene>
<evidence type="ECO:0000313" key="5">
    <source>
        <dbReference type="Proteomes" id="UP000288805"/>
    </source>
</evidence>
<dbReference type="InterPro" id="IPR043502">
    <property type="entry name" value="DNA/RNA_pol_sf"/>
</dbReference>
<dbReference type="InterPro" id="IPR043128">
    <property type="entry name" value="Rev_trsase/Diguanyl_cyclase"/>
</dbReference>
<keyword evidence="1" id="KW-0862">Zinc</keyword>
<dbReference type="Pfam" id="PF00078">
    <property type="entry name" value="RVT_1"/>
    <property type="match status" value="1"/>
</dbReference>
<dbReference type="Pfam" id="PF17919">
    <property type="entry name" value="RT_RNaseH_2"/>
    <property type="match status" value="1"/>
</dbReference>
<dbReference type="CDD" id="cd00303">
    <property type="entry name" value="retropepsin_like"/>
    <property type="match status" value="1"/>
</dbReference>
<dbReference type="PANTHER" id="PTHR35046">
    <property type="entry name" value="ZINC KNUCKLE (CCHC-TYPE) FAMILY PROTEIN"/>
    <property type="match status" value="1"/>
</dbReference>
<evidence type="ECO:0000313" key="4">
    <source>
        <dbReference type="EMBL" id="RVX01415.1"/>
    </source>
</evidence>
<dbReference type="Proteomes" id="UP000288805">
    <property type="component" value="Unassembled WGS sequence"/>
</dbReference>
<dbReference type="EMBL" id="QGNW01000076">
    <property type="protein sequence ID" value="RVX01415.1"/>
    <property type="molecule type" value="Genomic_DNA"/>
</dbReference>
<keyword evidence="1" id="KW-0863">Zinc-finger</keyword>
<accession>A0A438IXI2</accession>
<dbReference type="InterPro" id="IPR041577">
    <property type="entry name" value="RT_RNaseH_2"/>
</dbReference>
<proteinExistence type="predicted"/>
<reference evidence="4 5" key="1">
    <citation type="journal article" date="2018" name="PLoS Genet.">
        <title>Population sequencing reveals clonal diversity and ancestral inbreeding in the grapevine cultivar Chardonnay.</title>
        <authorList>
            <person name="Roach M.J."/>
            <person name="Johnson D.L."/>
            <person name="Bohlmann J."/>
            <person name="van Vuuren H.J."/>
            <person name="Jones S.J."/>
            <person name="Pretorius I.S."/>
            <person name="Schmidt S.A."/>
            <person name="Borneman A.R."/>
        </authorList>
    </citation>
    <scope>NUCLEOTIDE SEQUENCE [LARGE SCALE GENOMIC DNA]</scope>
    <source>
        <strain evidence="5">cv. Chardonnay</strain>
        <tissue evidence="4">Leaf</tissue>
    </source>
</reference>
<dbReference type="SUPFAM" id="SSF56672">
    <property type="entry name" value="DNA/RNA polymerases"/>
    <property type="match status" value="1"/>
</dbReference>
<organism evidence="4 5">
    <name type="scientific">Vitis vinifera</name>
    <name type="common">Grape</name>
    <dbReference type="NCBI Taxonomy" id="29760"/>
    <lineage>
        <taxon>Eukaryota</taxon>
        <taxon>Viridiplantae</taxon>
        <taxon>Streptophyta</taxon>
        <taxon>Embryophyta</taxon>
        <taxon>Tracheophyta</taxon>
        <taxon>Spermatophyta</taxon>
        <taxon>Magnoliopsida</taxon>
        <taxon>eudicotyledons</taxon>
        <taxon>Gunneridae</taxon>
        <taxon>Pentapetalae</taxon>
        <taxon>rosids</taxon>
        <taxon>Vitales</taxon>
        <taxon>Vitaceae</taxon>
        <taxon>Viteae</taxon>
        <taxon>Vitis</taxon>
    </lineage>
</organism>
<dbReference type="PANTHER" id="PTHR35046:SF26">
    <property type="entry name" value="RNA-DIRECTED DNA POLYMERASE"/>
    <property type="match status" value="1"/>
</dbReference>
<dbReference type="Pfam" id="PF03732">
    <property type="entry name" value="Retrotrans_gag"/>
    <property type="match status" value="1"/>
</dbReference>
<feature type="region of interest" description="Disordered" evidence="2">
    <location>
        <begin position="1"/>
        <end position="22"/>
    </location>
</feature>
<evidence type="ECO:0000256" key="2">
    <source>
        <dbReference type="SAM" id="MobiDB-lite"/>
    </source>
</evidence>
<keyword evidence="1" id="KW-0479">Metal-binding</keyword>
<dbReference type="Gene3D" id="3.30.70.270">
    <property type="match status" value="2"/>
</dbReference>
<dbReference type="InterPro" id="IPR000477">
    <property type="entry name" value="RT_dom"/>
</dbReference>
<dbReference type="AlphaFoldDB" id="A0A438IXI2"/>
<feature type="domain" description="CCHC-type" evidence="3">
    <location>
        <begin position="348"/>
        <end position="362"/>
    </location>
</feature>
<dbReference type="GO" id="GO:0003676">
    <property type="term" value="F:nucleic acid binding"/>
    <property type="evidence" value="ECO:0007669"/>
    <property type="project" value="InterPro"/>
</dbReference>
<dbReference type="PROSITE" id="PS50158">
    <property type="entry name" value="ZF_CCHC"/>
    <property type="match status" value="1"/>
</dbReference>
<comment type="caution">
    <text evidence="4">The sequence shown here is derived from an EMBL/GenBank/DDBJ whole genome shotgun (WGS) entry which is preliminary data.</text>
</comment>
<dbReference type="GO" id="GO:0008270">
    <property type="term" value="F:zinc ion binding"/>
    <property type="evidence" value="ECO:0007669"/>
    <property type="project" value="UniProtKB-KW"/>
</dbReference>
<evidence type="ECO:0000256" key="1">
    <source>
        <dbReference type="PROSITE-ProRule" id="PRU00047"/>
    </source>
</evidence>
<dbReference type="SMART" id="SM00343">
    <property type="entry name" value="ZnF_C2HC"/>
    <property type="match status" value="1"/>
</dbReference>
<sequence length="783" mass="90386">MQLRSGATYASMSSKKTSSNQDAATIRLEEISATQQSHQDAIIQLNSKLDEIMKLLEKSKEKRSIEEEIASHQFRQSLSRSREEPDNFMMGNQRRAKLFKLDDDVTKKVRLEVAEFYGKLNPTTFLDWIMSMEDYFDWYAMPENRKVHFVKAKLKGAARLWWHNIENQVHRTGQPPIDTWNEMKLKMKKHFLPTNYEQLMYTKLFSLKQGTKSVEEYIEEFHELSIRNQVGESDAQLAARYKAGLRMEIQLEMTTAHTYTLYDVYQLALKIEEGLKFRVSRTPSSQIGNTFSNKTTNKPLSTSNFRTSNHVNGGGNTQQTSNVAHKNGNKGKTSMSIGDRKVDVTPLCFKCGGHGHYAIVCPTKGLHLCVEEPEFELESYPKEEENYNEDEVSEECDYYDGMTEGHSLVVRPLLTIPKVKGEEDWQCTSIFQTCISCQGRLCTMIIDGGSSLNIALQELVEKLNLKTERHPNPFRVAWVNDTSIPLFDRRVQLDGYENTYALIHNRCKKILHPMKEVHPIKKSEENAQPKKQNKEYPTNVRKILDDFFDLWPVELLNQLPHMRDVQHAIDLIPSFIRESLSPCGVPALLTPKKDGSWRMCVDSCTINKITIKYRFPIPRLDDMLDMMVGSIIFLKIDLRSGYHQIRIRPGDEWKTSFKTKDGLYECRSCEDHEEHLKQGVEIDPEKIKAIVDWSIPTNIHEVRSFHGMATFYRRFIRNFSSIMAPMTKYMKPGLFIWTKATNKAFEEIKSKMVNPPILRLPDFEKVFEVACDASHVGIGVVLS</sequence>
<dbReference type="FunFam" id="3.30.70.270:FF:000020">
    <property type="entry name" value="Transposon Tf2-6 polyprotein-like Protein"/>
    <property type="match status" value="1"/>
</dbReference>
<dbReference type="InterPro" id="IPR001878">
    <property type="entry name" value="Znf_CCHC"/>
</dbReference>
<feature type="region of interest" description="Disordered" evidence="2">
    <location>
        <begin position="288"/>
        <end position="336"/>
    </location>
</feature>
<dbReference type="InterPro" id="IPR005162">
    <property type="entry name" value="Retrotrans_gag_dom"/>
</dbReference>